<reference evidence="1" key="1">
    <citation type="journal article" date="2023" name="Mol. Ecol. Resour.">
        <title>Chromosome-level genome assembly of a triploid poplar Populus alba 'Berolinensis'.</title>
        <authorList>
            <person name="Chen S."/>
            <person name="Yu Y."/>
            <person name="Wang X."/>
            <person name="Wang S."/>
            <person name="Zhang T."/>
            <person name="Zhou Y."/>
            <person name="He R."/>
            <person name="Meng N."/>
            <person name="Wang Y."/>
            <person name="Liu W."/>
            <person name="Liu Z."/>
            <person name="Liu J."/>
            <person name="Guo Q."/>
            <person name="Huang H."/>
            <person name="Sederoff R.R."/>
            <person name="Wang G."/>
            <person name="Qu G."/>
            <person name="Chen S."/>
        </authorList>
    </citation>
    <scope>NUCLEOTIDE SEQUENCE</scope>
    <source>
        <strain evidence="1">SC-2020</strain>
    </source>
</reference>
<protein>
    <submittedName>
        <fullName evidence="1">Uncharacterized protein</fullName>
    </submittedName>
</protein>
<name>A0AAD6MNC7_9ROSI</name>
<dbReference type="EMBL" id="JAQIZT010000008">
    <property type="protein sequence ID" value="KAJ6987765.1"/>
    <property type="molecule type" value="Genomic_DNA"/>
</dbReference>
<proteinExistence type="predicted"/>
<accession>A0AAD6MNC7</accession>
<comment type="caution">
    <text evidence="1">The sequence shown here is derived from an EMBL/GenBank/DDBJ whole genome shotgun (WGS) entry which is preliminary data.</text>
</comment>
<gene>
    <name evidence="1" type="ORF">NC653_020886</name>
</gene>
<dbReference type="Proteomes" id="UP001164929">
    <property type="component" value="Chromosome 8"/>
</dbReference>
<organism evidence="1 2">
    <name type="scientific">Populus alba x Populus x berolinensis</name>
    <dbReference type="NCBI Taxonomy" id="444605"/>
    <lineage>
        <taxon>Eukaryota</taxon>
        <taxon>Viridiplantae</taxon>
        <taxon>Streptophyta</taxon>
        <taxon>Embryophyta</taxon>
        <taxon>Tracheophyta</taxon>
        <taxon>Spermatophyta</taxon>
        <taxon>Magnoliopsida</taxon>
        <taxon>eudicotyledons</taxon>
        <taxon>Gunneridae</taxon>
        <taxon>Pentapetalae</taxon>
        <taxon>rosids</taxon>
        <taxon>fabids</taxon>
        <taxon>Malpighiales</taxon>
        <taxon>Salicaceae</taxon>
        <taxon>Saliceae</taxon>
        <taxon>Populus</taxon>
    </lineage>
</organism>
<evidence type="ECO:0000313" key="1">
    <source>
        <dbReference type="EMBL" id="KAJ6987765.1"/>
    </source>
</evidence>
<keyword evidence="2" id="KW-1185">Reference proteome</keyword>
<evidence type="ECO:0000313" key="2">
    <source>
        <dbReference type="Proteomes" id="UP001164929"/>
    </source>
</evidence>
<dbReference type="AlphaFoldDB" id="A0AAD6MNC7"/>
<sequence>MLTSFRPSDLGSFTSISQTFCRHISFILNLHAVPIVSTTGPTFQNLNQISNPFNKEI</sequence>